<dbReference type="InParanoid" id="A7EC97"/>
<evidence type="ECO:0000256" key="1">
    <source>
        <dbReference type="SAM" id="Phobius"/>
    </source>
</evidence>
<gene>
    <name evidence="2" type="ORF">SS1G_02936</name>
</gene>
<reference evidence="3" key="1">
    <citation type="journal article" date="2011" name="PLoS Genet.">
        <title>Genomic analysis of the necrotrophic fungal pathogens Sclerotinia sclerotiorum and Botrytis cinerea.</title>
        <authorList>
            <person name="Amselem J."/>
            <person name="Cuomo C.A."/>
            <person name="van Kan J.A."/>
            <person name="Viaud M."/>
            <person name="Benito E.P."/>
            <person name="Couloux A."/>
            <person name="Coutinho P.M."/>
            <person name="de Vries R.P."/>
            <person name="Dyer P.S."/>
            <person name="Fillinger S."/>
            <person name="Fournier E."/>
            <person name="Gout L."/>
            <person name="Hahn M."/>
            <person name="Kohn L."/>
            <person name="Lapalu N."/>
            <person name="Plummer K.M."/>
            <person name="Pradier J.M."/>
            <person name="Quevillon E."/>
            <person name="Sharon A."/>
            <person name="Simon A."/>
            <person name="ten Have A."/>
            <person name="Tudzynski B."/>
            <person name="Tudzynski P."/>
            <person name="Wincker P."/>
            <person name="Andrew M."/>
            <person name="Anthouard V."/>
            <person name="Beever R.E."/>
            <person name="Beffa R."/>
            <person name="Benoit I."/>
            <person name="Bouzid O."/>
            <person name="Brault B."/>
            <person name="Chen Z."/>
            <person name="Choquer M."/>
            <person name="Collemare J."/>
            <person name="Cotton P."/>
            <person name="Danchin E.G."/>
            <person name="Da Silva C."/>
            <person name="Gautier A."/>
            <person name="Giraud C."/>
            <person name="Giraud T."/>
            <person name="Gonzalez C."/>
            <person name="Grossetete S."/>
            <person name="Guldener U."/>
            <person name="Henrissat B."/>
            <person name="Howlett B.J."/>
            <person name="Kodira C."/>
            <person name="Kretschmer M."/>
            <person name="Lappartient A."/>
            <person name="Leroch M."/>
            <person name="Levis C."/>
            <person name="Mauceli E."/>
            <person name="Neuveglise C."/>
            <person name="Oeser B."/>
            <person name="Pearson M."/>
            <person name="Poulain J."/>
            <person name="Poussereau N."/>
            <person name="Quesneville H."/>
            <person name="Rascle C."/>
            <person name="Schumacher J."/>
            <person name="Segurens B."/>
            <person name="Sexton A."/>
            <person name="Silva E."/>
            <person name="Sirven C."/>
            <person name="Soanes D.M."/>
            <person name="Talbot N.J."/>
            <person name="Templeton M."/>
            <person name="Yandava C."/>
            <person name="Yarden O."/>
            <person name="Zeng Q."/>
            <person name="Rollins J.A."/>
            <person name="Lebrun M.H."/>
            <person name="Dickman M."/>
        </authorList>
    </citation>
    <scope>NUCLEOTIDE SEQUENCE [LARGE SCALE GENOMIC DNA]</scope>
    <source>
        <strain evidence="3">ATCC 18683 / 1980 / Ss-1</strain>
    </source>
</reference>
<evidence type="ECO:0000313" key="3">
    <source>
        <dbReference type="Proteomes" id="UP000001312"/>
    </source>
</evidence>
<keyword evidence="1" id="KW-1133">Transmembrane helix</keyword>
<dbReference type="HOGENOM" id="CLU_2265334_0_0_1"/>
<keyword evidence="1" id="KW-0812">Transmembrane</keyword>
<keyword evidence="1" id="KW-0472">Membrane</keyword>
<dbReference type="AlphaFoldDB" id="A7EC97"/>
<dbReference type="GeneID" id="5492364"/>
<proteinExistence type="predicted"/>
<dbReference type="Proteomes" id="UP000001312">
    <property type="component" value="Unassembled WGS sequence"/>
</dbReference>
<dbReference type="KEGG" id="ssl:SS1G_02936"/>
<evidence type="ECO:0000313" key="2">
    <source>
        <dbReference type="EMBL" id="EDO00076.1"/>
    </source>
</evidence>
<organism evidence="2 3">
    <name type="scientific">Sclerotinia sclerotiorum (strain ATCC 18683 / 1980 / Ss-1)</name>
    <name type="common">White mold</name>
    <name type="synonym">Whetzelinia sclerotiorum</name>
    <dbReference type="NCBI Taxonomy" id="665079"/>
    <lineage>
        <taxon>Eukaryota</taxon>
        <taxon>Fungi</taxon>
        <taxon>Dikarya</taxon>
        <taxon>Ascomycota</taxon>
        <taxon>Pezizomycotina</taxon>
        <taxon>Leotiomycetes</taxon>
        <taxon>Helotiales</taxon>
        <taxon>Sclerotiniaceae</taxon>
        <taxon>Sclerotinia</taxon>
    </lineage>
</organism>
<dbReference type="EMBL" id="CH476623">
    <property type="protein sequence ID" value="EDO00076.1"/>
    <property type="molecule type" value="Genomic_DNA"/>
</dbReference>
<accession>A7EC97</accession>
<keyword evidence="3" id="KW-1185">Reference proteome</keyword>
<feature type="transmembrane region" description="Helical" evidence="1">
    <location>
        <begin position="52"/>
        <end position="69"/>
    </location>
</feature>
<dbReference type="RefSeq" id="XP_001596713.1">
    <property type="nucleotide sequence ID" value="XM_001596663.1"/>
</dbReference>
<name>A7EC97_SCLS1</name>
<sequence>MARKNDSILPHLHRKMISYDSPREKRLEALPCMKDAHHIIIYIDAYAVMAELSNIVIAIAAVLVVTLSLRHKSEKRIYHSVPSDRFILEKDCIIQHLAGQSEA</sequence>
<protein>
    <submittedName>
        <fullName evidence="2">Uncharacterized protein</fullName>
    </submittedName>
</protein>